<sequence>MTRPYSTPAINPQPTALPFELSEARYRELTAQVDSLLEQMTLEEKIGQMTQFTSDRDTTGPSVGSDIEEDIRAGRVGSVFNAFDADFTRELQELAVDNSRLGIPLIFGYDIIHGFRTIFPIPLGQAASWNLEGIERAARIAATEGAAAGVHWSFTPMLDISRDPRWGRVMEGAGEDPWLTSQIAIAQVRGLQGHDPEATDTLAACAKHFAGYGAVEAGREYNTVDMSQWRLRSVYLPPFKAALDAGCATVMTAFNSLNGLPASADPLLFERILRDEWQFRGFAVTDYTAIMELERHGVADSARQAARKAVNAGIDMDMQDGYYLDELGGLVEAGEVAEARIDEAVRRILLIKAALGLLEDPYRYSDSERERTAILTDEHRQAARELARESMVLLKNDDAVLPLDGDIGTLAVIGPLGNTQEVIGSWHADGDAEQAVSLLSGLRNRLGDGVELLQAEGVSNEIGSTDTSGIEEAVRLAEQADAVILALGERQEYADEAASRADIRLPGMQLELARQVIEAAGDKPVATVLFNGRPLDLTDLDAIAPAMLEAWWPGSEAGNAVADVLFGDHNPGGKLTMTFPRSVGQVPLYYNHFNTGRPQGVDPKYASQYLDIPNTPLYPFGFGLSYTTFEYSRLDLDRQSISGDQALAIRVTLSNRGERRGTEVAQLYLRDLTASVVRPVRELKDFQRVTLEPGESRTLTFWLTRDQLAFLDADLAMQVQPGRFEVQIGGSSEAGQTAEFVLEE</sequence>
<keyword evidence="4" id="KW-0732">Signal</keyword>
<evidence type="ECO:0000256" key="6">
    <source>
        <dbReference type="ARBA" id="ARBA00023295"/>
    </source>
</evidence>
<feature type="domain" description="Fibronectin type III-like" evidence="10">
    <location>
        <begin position="663"/>
        <end position="732"/>
    </location>
</feature>
<evidence type="ECO:0000256" key="7">
    <source>
        <dbReference type="ARBA" id="ARBA00031448"/>
    </source>
</evidence>
<dbReference type="GO" id="GO:0009251">
    <property type="term" value="P:glucan catabolic process"/>
    <property type="evidence" value="ECO:0007669"/>
    <property type="project" value="TreeGrafter"/>
</dbReference>
<dbReference type="InterPro" id="IPR051915">
    <property type="entry name" value="Cellulose_Degrad_GH3"/>
</dbReference>
<comment type="similarity">
    <text evidence="2">Belongs to the glycosyl hydrolase 3 family.</text>
</comment>
<comment type="catalytic activity">
    <reaction evidence="1">
        <text>Hydrolysis of terminal, non-reducing beta-D-glucosyl residues with release of beta-D-glucose.</text>
        <dbReference type="EC" id="3.2.1.21"/>
    </reaction>
</comment>
<dbReference type="PRINTS" id="PR00133">
    <property type="entry name" value="GLHYDRLASE3"/>
</dbReference>
<dbReference type="SMART" id="SM01217">
    <property type="entry name" value="Fn3_like"/>
    <property type="match status" value="1"/>
</dbReference>
<accession>A0A420X183</accession>
<evidence type="ECO:0000256" key="1">
    <source>
        <dbReference type="ARBA" id="ARBA00000448"/>
    </source>
</evidence>
<dbReference type="Gene3D" id="3.40.50.1700">
    <property type="entry name" value="Glycoside hydrolase family 3 C-terminal domain"/>
    <property type="match status" value="1"/>
</dbReference>
<dbReference type="SUPFAM" id="SSF51445">
    <property type="entry name" value="(Trans)glycosidases"/>
    <property type="match status" value="1"/>
</dbReference>
<dbReference type="FunFam" id="2.60.40.10:FF:000495">
    <property type="entry name" value="Periplasmic beta-glucosidase"/>
    <property type="match status" value="1"/>
</dbReference>
<dbReference type="EMBL" id="RBIN01000001">
    <property type="protein sequence ID" value="RKR07616.1"/>
    <property type="molecule type" value="Genomic_DNA"/>
</dbReference>
<dbReference type="EC" id="3.2.1.21" evidence="3"/>
<dbReference type="Pfam" id="PF14310">
    <property type="entry name" value="Fn3-like"/>
    <property type="match status" value="1"/>
</dbReference>
<dbReference type="Pfam" id="PF00933">
    <property type="entry name" value="Glyco_hydro_3"/>
    <property type="match status" value="1"/>
</dbReference>
<reference evidence="11 12" key="1">
    <citation type="submission" date="2018-10" db="EMBL/GenBank/DDBJ databases">
        <title>Genomic Encyclopedia of Type Strains, Phase IV (KMG-IV): sequencing the most valuable type-strain genomes for metagenomic binning, comparative biology and taxonomic classification.</title>
        <authorList>
            <person name="Goeker M."/>
        </authorList>
    </citation>
    <scope>NUCLEOTIDE SEQUENCE [LARGE SCALE GENOMIC DNA]</scope>
    <source>
        <strain evidence="11 12">DSM 23229</strain>
    </source>
</reference>
<dbReference type="NCBIfam" id="NF011678">
    <property type="entry name" value="PRK15098.1"/>
    <property type="match status" value="1"/>
</dbReference>
<gene>
    <name evidence="11" type="ORF">C7446_0431</name>
</gene>
<dbReference type="OrthoDB" id="9781691at2"/>
<evidence type="ECO:0000259" key="10">
    <source>
        <dbReference type="SMART" id="SM01217"/>
    </source>
</evidence>
<evidence type="ECO:0000256" key="9">
    <source>
        <dbReference type="ARBA" id="ARBA00032594"/>
    </source>
</evidence>
<name>A0A420X183_9GAMM</name>
<dbReference type="InterPro" id="IPR026891">
    <property type="entry name" value="Fn3-like"/>
</dbReference>
<organism evidence="11 12">
    <name type="scientific">Kushneria sinocarnis</name>
    <dbReference type="NCBI Taxonomy" id="595502"/>
    <lineage>
        <taxon>Bacteria</taxon>
        <taxon>Pseudomonadati</taxon>
        <taxon>Pseudomonadota</taxon>
        <taxon>Gammaproteobacteria</taxon>
        <taxon>Oceanospirillales</taxon>
        <taxon>Halomonadaceae</taxon>
        <taxon>Kushneria</taxon>
    </lineage>
</organism>
<evidence type="ECO:0000256" key="8">
    <source>
        <dbReference type="ARBA" id="ARBA00032194"/>
    </source>
</evidence>
<dbReference type="PANTHER" id="PTHR30620:SF16">
    <property type="entry name" value="LYSOSOMAL BETA GLUCOSIDASE"/>
    <property type="match status" value="1"/>
</dbReference>
<dbReference type="FunFam" id="3.20.20.300:FF:000005">
    <property type="entry name" value="Periplasmic beta-glucosidase"/>
    <property type="match status" value="1"/>
</dbReference>
<dbReference type="Proteomes" id="UP000281975">
    <property type="component" value="Unassembled WGS sequence"/>
</dbReference>
<dbReference type="RefSeq" id="WP_121170821.1">
    <property type="nucleotide sequence ID" value="NZ_RBIN01000001.1"/>
</dbReference>
<dbReference type="InterPro" id="IPR002772">
    <property type="entry name" value="Glyco_hydro_3_C"/>
</dbReference>
<evidence type="ECO:0000256" key="2">
    <source>
        <dbReference type="ARBA" id="ARBA00005336"/>
    </source>
</evidence>
<dbReference type="Gene3D" id="2.60.40.10">
    <property type="entry name" value="Immunoglobulins"/>
    <property type="match status" value="1"/>
</dbReference>
<evidence type="ECO:0000256" key="3">
    <source>
        <dbReference type="ARBA" id="ARBA00012744"/>
    </source>
</evidence>
<keyword evidence="12" id="KW-1185">Reference proteome</keyword>
<dbReference type="AlphaFoldDB" id="A0A420X183"/>
<dbReference type="InterPro" id="IPR001764">
    <property type="entry name" value="Glyco_hydro_3_N"/>
</dbReference>
<dbReference type="InterPro" id="IPR017853">
    <property type="entry name" value="GH"/>
</dbReference>
<dbReference type="InterPro" id="IPR013783">
    <property type="entry name" value="Ig-like_fold"/>
</dbReference>
<keyword evidence="6" id="KW-0326">Glycosidase</keyword>
<dbReference type="InterPro" id="IPR036962">
    <property type="entry name" value="Glyco_hydro_3_N_sf"/>
</dbReference>
<comment type="caution">
    <text evidence="11">The sequence shown here is derived from an EMBL/GenBank/DDBJ whole genome shotgun (WGS) entry which is preliminary data.</text>
</comment>
<dbReference type="PANTHER" id="PTHR30620">
    <property type="entry name" value="PERIPLASMIC BETA-GLUCOSIDASE-RELATED"/>
    <property type="match status" value="1"/>
</dbReference>
<dbReference type="Pfam" id="PF01915">
    <property type="entry name" value="Glyco_hydro_3_C"/>
    <property type="match status" value="1"/>
</dbReference>
<evidence type="ECO:0000256" key="5">
    <source>
        <dbReference type="ARBA" id="ARBA00022801"/>
    </source>
</evidence>
<evidence type="ECO:0000313" key="11">
    <source>
        <dbReference type="EMBL" id="RKR07616.1"/>
    </source>
</evidence>
<evidence type="ECO:0000256" key="4">
    <source>
        <dbReference type="ARBA" id="ARBA00022729"/>
    </source>
</evidence>
<proteinExistence type="inferred from homology"/>
<dbReference type="GO" id="GO:0008422">
    <property type="term" value="F:beta-glucosidase activity"/>
    <property type="evidence" value="ECO:0007669"/>
    <property type="project" value="UniProtKB-EC"/>
</dbReference>
<protein>
    <recommendedName>
        <fullName evidence="3">beta-glucosidase</fullName>
        <ecNumber evidence="3">3.2.1.21</ecNumber>
    </recommendedName>
    <alternativeName>
        <fullName evidence="9">Beta-D-glucoside glucohydrolase</fullName>
    </alternativeName>
    <alternativeName>
        <fullName evidence="7">Cellobiase</fullName>
    </alternativeName>
    <alternativeName>
        <fullName evidence="8">Gentiobiase</fullName>
    </alternativeName>
</protein>
<evidence type="ECO:0000313" key="12">
    <source>
        <dbReference type="Proteomes" id="UP000281975"/>
    </source>
</evidence>
<dbReference type="SUPFAM" id="SSF52279">
    <property type="entry name" value="Beta-D-glucan exohydrolase, C-terminal domain"/>
    <property type="match status" value="1"/>
</dbReference>
<dbReference type="InterPro" id="IPR036881">
    <property type="entry name" value="Glyco_hydro_3_C_sf"/>
</dbReference>
<dbReference type="Gene3D" id="3.20.20.300">
    <property type="entry name" value="Glycoside hydrolase, family 3, N-terminal domain"/>
    <property type="match status" value="1"/>
</dbReference>
<keyword evidence="5" id="KW-0378">Hydrolase</keyword>